<comment type="caution">
    <text evidence="2">The sequence shown here is derived from an EMBL/GenBank/DDBJ whole genome shotgun (WGS) entry which is preliminary data.</text>
</comment>
<organism evidence="2 3">
    <name type="scientific">Mycena alexandri</name>
    <dbReference type="NCBI Taxonomy" id="1745969"/>
    <lineage>
        <taxon>Eukaryota</taxon>
        <taxon>Fungi</taxon>
        <taxon>Dikarya</taxon>
        <taxon>Basidiomycota</taxon>
        <taxon>Agaricomycotina</taxon>
        <taxon>Agaricomycetes</taxon>
        <taxon>Agaricomycetidae</taxon>
        <taxon>Agaricales</taxon>
        <taxon>Marasmiineae</taxon>
        <taxon>Mycenaceae</taxon>
        <taxon>Mycena</taxon>
    </lineage>
</organism>
<reference evidence="2" key="1">
    <citation type="submission" date="2023-03" db="EMBL/GenBank/DDBJ databases">
        <title>Massive genome expansion in bonnet fungi (Mycena s.s.) driven by repeated elements and novel gene families across ecological guilds.</title>
        <authorList>
            <consortium name="Lawrence Berkeley National Laboratory"/>
            <person name="Harder C.B."/>
            <person name="Miyauchi S."/>
            <person name="Viragh M."/>
            <person name="Kuo A."/>
            <person name="Thoen E."/>
            <person name="Andreopoulos B."/>
            <person name="Lu D."/>
            <person name="Skrede I."/>
            <person name="Drula E."/>
            <person name="Henrissat B."/>
            <person name="Morin E."/>
            <person name="Kohler A."/>
            <person name="Barry K."/>
            <person name="LaButti K."/>
            <person name="Morin E."/>
            <person name="Salamov A."/>
            <person name="Lipzen A."/>
            <person name="Mereny Z."/>
            <person name="Hegedus B."/>
            <person name="Baldrian P."/>
            <person name="Stursova M."/>
            <person name="Weitz H."/>
            <person name="Taylor A."/>
            <person name="Grigoriev I.V."/>
            <person name="Nagy L.G."/>
            <person name="Martin F."/>
            <person name="Kauserud H."/>
        </authorList>
    </citation>
    <scope>NUCLEOTIDE SEQUENCE</scope>
    <source>
        <strain evidence="2">CBHHK200</strain>
    </source>
</reference>
<feature type="region of interest" description="Disordered" evidence="1">
    <location>
        <begin position="157"/>
        <end position="212"/>
    </location>
</feature>
<proteinExistence type="predicted"/>
<dbReference type="AlphaFoldDB" id="A0AAD6T8D3"/>
<evidence type="ECO:0000256" key="1">
    <source>
        <dbReference type="SAM" id="MobiDB-lite"/>
    </source>
</evidence>
<feature type="region of interest" description="Disordered" evidence="1">
    <location>
        <begin position="298"/>
        <end position="330"/>
    </location>
</feature>
<evidence type="ECO:0000313" key="2">
    <source>
        <dbReference type="EMBL" id="KAJ7041701.1"/>
    </source>
</evidence>
<feature type="compositionally biased region" description="Polar residues" evidence="1">
    <location>
        <begin position="168"/>
        <end position="177"/>
    </location>
</feature>
<accession>A0AAD6T8D3</accession>
<feature type="region of interest" description="Disordered" evidence="1">
    <location>
        <begin position="1"/>
        <end position="26"/>
    </location>
</feature>
<sequence length="413" mass="44676">MQLNMENFDKGTLRSHVKGNRQTTTTREGPLVEQPFRGHVLYVISVSVRLPVRVRLGVRVWVPTAALEVANRRVPRLGSLVFQRIARPAQISPENRCTQFRLCRCIEGAPGLSVIVTGRRTRGGSWDKETVRIVSESVIQTEKNIWVANGLHGSRVTCKPATRPVPASASTGTGQRASTRRRPVAITSAIPWATGSGNPPPLPASHPEPAHPPLLGDPLGPYAHALRDPERQWRTPAAQPRFACARAVVHAHYTSYTIPTAYRACALIEGAAAHPAARGYTRRLFRAGSKARMTCGPFRASSHDPSVRSHVSRTPSAVGRRDTVPAPRVPCGGTADNTYRSISVQSPVARAAAPSVLCRVGAPSFRTIPIVHPCATGPGPTGAETVQPLFFQSKRVLNFNVFFVVATNNVEAI</sequence>
<evidence type="ECO:0000313" key="3">
    <source>
        <dbReference type="Proteomes" id="UP001218188"/>
    </source>
</evidence>
<protein>
    <submittedName>
        <fullName evidence="2">Uncharacterized protein</fullName>
    </submittedName>
</protein>
<gene>
    <name evidence="2" type="ORF">C8F04DRAFT_1299201</name>
</gene>
<dbReference type="EMBL" id="JARJCM010000015">
    <property type="protein sequence ID" value="KAJ7041701.1"/>
    <property type="molecule type" value="Genomic_DNA"/>
</dbReference>
<keyword evidence="3" id="KW-1185">Reference proteome</keyword>
<feature type="compositionally biased region" description="Pro residues" evidence="1">
    <location>
        <begin position="198"/>
        <end position="212"/>
    </location>
</feature>
<dbReference type="Proteomes" id="UP001218188">
    <property type="component" value="Unassembled WGS sequence"/>
</dbReference>
<name>A0AAD6T8D3_9AGAR</name>